<keyword evidence="2" id="KW-1185">Reference proteome</keyword>
<dbReference type="Gene3D" id="2.60.40.10">
    <property type="entry name" value="Immunoglobulins"/>
    <property type="match status" value="1"/>
</dbReference>
<gene>
    <name evidence="1" type="ORF">DPMN_128249</name>
</gene>
<reference evidence="1" key="2">
    <citation type="submission" date="2020-11" db="EMBL/GenBank/DDBJ databases">
        <authorList>
            <person name="McCartney M.A."/>
            <person name="Auch B."/>
            <person name="Kono T."/>
            <person name="Mallez S."/>
            <person name="Becker A."/>
            <person name="Gohl D.M."/>
            <person name="Silverstein K.A.T."/>
            <person name="Koren S."/>
            <person name="Bechman K.B."/>
            <person name="Herman A."/>
            <person name="Abrahante J.E."/>
            <person name="Garbe J."/>
        </authorList>
    </citation>
    <scope>NUCLEOTIDE SEQUENCE</scope>
    <source>
        <strain evidence="1">Duluth1</strain>
        <tissue evidence="1">Whole animal</tissue>
    </source>
</reference>
<evidence type="ECO:0000313" key="2">
    <source>
        <dbReference type="Proteomes" id="UP000828390"/>
    </source>
</evidence>
<dbReference type="InterPro" id="IPR013783">
    <property type="entry name" value="Ig-like_fold"/>
</dbReference>
<sequence length="91" mass="10247">MTAAPVFVGSMPSDGSLTVPITQSNVVLEHRIEGRPKPNVVWFKDFVSIASLTNLYSEITENGYTQFKYTVTTRIKFIGKPRYSSFQNLID</sequence>
<dbReference type="AlphaFoldDB" id="A0A9D4H2R3"/>
<protein>
    <recommendedName>
        <fullName evidence="3">Ig-like domain-containing protein</fullName>
    </recommendedName>
</protein>
<name>A0A9D4H2R3_DREPO</name>
<comment type="caution">
    <text evidence="1">The sequence shown here is derived from an EMBL/GenBank/DDBJ whole genome shotgun (WGS) entry which is preliminary data.</text>
</comment>
<reference evidence="1" key="1">
    <citation type="journal article" date="2019" name="bioRxiv">
        <title>The Genome of the Zebra Mussel, Dreissena polymorpha: A Resource for Invasive Species Research.</title>
        <authorList>
            <person name="McCartney M.A."/>
            <person name="Auch B."/>
            <person name="Kono T."/>
            <person name="Mallez S."/>
            <person name="Zhang Y."/>
            <person name="Obille A."/>
            <person name="Becker A."/>
            <person name="Abrahante J.E."/>
            <person name="Garbe J."/>
            <person name="Badalamenti J.P."/>
            <person name="Herman A."/>
            <person name="Mangelson H."/>
            <person name="Liachko I."/>
            <person name="Sullivan S."/>
            <person name="Sone E.D."/>
            <person name="Koren S."/>
            <person name="Silverstein K.A.T."/>
            <person name="Beckman K.B."/>
            <person name="Gohl D.M."/>
        </authorList>
    </citation>
    <scope>NUCLEOTIDE SEQUENCE</scope>
    <source>
        <strain evidence="1">Duluth1</strain>
        <tissue evidence="1">Whole animal</tissue>
    </source>
</reference>
<accession>A0A9D4H2R3</accession>
<dbReference type="EMBL" id="JAIWYP010000005">
    <property type="protein sequence ID" value="KAH3826348.1"/>
    <property type="molecule type" value="Genomic_DNA"/>
</dbReference>
<evidence type="ECO:0000313" key="1">
    <source>
        <dbReference type="EMBL" id="KAH3826348.1"/>
    </source>
</evidence>
<proteinExistence type="predicted"/>
<organism evidence="1 2">
    <name type="scientific">Dreissena polymorpha</name>
    <name type="common">Zebra mussel</name>
    <name type="synonym">Mytilus polymorpha</name>
    <dbReference type="NCBI Taxonomy" id="45954"/>
    <lineage>
        <taxon>Eukaryota</taxon>
        <taxon>Metazoa</taxon>
        <taxon>Spiralia</taxon>
        <taxon>Lophotrochozoa</taxon>
        <taxon>Mollusca</taxon>
        <taxon>Bivalvia</taxon>
        <taxon>Autobranchia</taxon>
        <taxon>Heteroconchia</taxon>
        <taxon>Euheterodonta</taxon>
        <taxon>Imparidentia</taxon>
        <taxon>Neoheterodontei</taxon>
        <taxon>Myida</taxon>
        <taxon>Dreissenoidea</taxon>
        <taxon>Dreissenidae</taxon>
        <taxon>Dreissena</taxon>
    </lineage>
</organism>
<dbReference type="Proteomes" id="UP000828390">
    <property type="component" value="Unassembled WGS sequence"/>
</dbReference>
<evidence type="ECO:0008006" key="3">
    <source>
        <dbReference type="Google" id="ProtNLM"/>
    </source>
</evidence>